<dbReference type="Proteomes" id="UP001499993">
    <property type="component" value="Unassembled WGS sequence"/>
</dbReference>
<dbReference type="PROSITE" id="PS51173">
    <property type="entry name" value="CBM2"/>
    <property type="match status" value="1"/>
</dbReference>
<feature type="signal peptide" evidence="4">
    <location>
        <begin position="1"/>
        <end position="33"/>
    </location>
</feature>
<dbReference type="SUPFAM" id="SSF49384">
    <property type="entry name" value="Carbohydrate-binding domain"/>
    <property type="match status" value="1"/>
</dbReference>
<dbReference type="InterPro" id="IPR008965">
    <property type="entry name" value="CBM2/CBM3_carb-bd_dom_sf"/>
</dbReference>
<feature type="domain" description="CBM2" evidence="5">
    <location>
        <begin position="36"/>
        <end position="144"/>
    </location>
</feature>
<feature type="chain" id="PRO_5046656147" description="CBM2 domain-containing protein" evidence="4">
    <location>
        <begin position="34"/>
        <end position="448"/>
    </location>
</feature>
<comment type="subcellular location">
    <subcellularLocation>
        <location evidence="2">Secreted</location>
    </subcellularLocation>
</comment>
<organism evidence="6 7">
    <name type="scientific">Streptomonospora halophila</name>
    <dbReference type="NCBI Taxonomy" id="427369"/>
    <lineage>
        <taxon>Bacteria</taxon>
        <taxon>Bacillati</taxon>
        <taxon>Actinomycetota</taxon>
        <taxon>Actinomycetes</taxon>
        <taxon>Streptosporangiales</taxon>
        <taxon>Nocardiopsidaceae</taxon>
        <taxon>Streptomonospora</taxon>
    </lineage>
</organism>
<evidence type="ECO:0000313" key="6">
    <source>
        <dbReference type="EMBL" id="GAA4925662.1"/>
    </source>
</evidence>
<dbReference type="SUPFAM" id="SSF51126">
    <property type="entry name" value="Pectin lyase-like"/>
    <property type="match status" value="1"/>
</dbReference>
<protein>
    <recommendedName>
        <fullName evidence="5">CBM2 domain-containing protein</fullName>
    </recommendedName>
</protein>
<name>A0ABP9G2R1_9ACTN</name>
<dbReference type="Gene3D" id="2.160.20.10">
    <property type="entry name" value="Single-stranded right-handed beta-helix, Pectin lyase-like"/>
    <property type="match status" value="1"/>
</dbReference>
<comment type="caution">
    <text evidence="6">The sequence shown here is derived from an EMBL/GenBank/DDBJ whole genome shotgun (WGS) entry which is preliminary data.</text>
</comment>
<keyword evidence="4" id="KW-0732">Signal</keyword>
<keyword evidence="2" id="KW-0624">Polysaccharide degradation</keyword>
<feature type="compositionally biased region" description="Gly residues" evidence="3">
    <location>
        <begin position="175"/>
        <end position="186"/>
    </location>
</feature>
<dbReference type="InterPro" id="IPR012334">
    <property type="entry name" value="Pectin_lyas_fold"/>
</dbReference>
<reference evidence="7" key="1">
    <citation type="journal article" date="2019" name="Int. J. Syst. Evol. Microbiol.">
        <title>The Global Catalogue of Microorganisms (GCM) 10K type strain sequencing project: providing services to taxonomists for standard genome sequencing and annotation.</title>
        <authorList>
            <consortium name="The Broad Institute Genomics Platform"/>
            <consortium name="The Broad Institute Genome Sequencing Center for Infectious Disease"/>
            <person name="Wu L."/>
            <person name="Ma J."/>
        </authorList>
    </citation>
    <scope>NUCLEOTIDE SEQUENCE [LARGE SCALE GENOMIC DNA]</scope>
    <source>
        <strain evidence="7">JCM 18123</strain>
    </source>
</reference>
<evidence type="ECO:0000256" key="2">
    <source>
        <dbReference type="RuleBase" id="RU361173"/>
    </source>
</evidence>
<accession>A0ABP9G2R1</accession>
<dbReference type="RefSeq" id="WP_345554908.1">
    <property type="nucleotide sequence ID" value="NZ_BAABIK010000001.1"/>
</dbReference>
<dbReference type="Gene3D" id="2.60.40.290">
    <property type="match status" value="1"/>
</dbReference>
<dbReference type="Pfam" id="PF00544">
    <property type="entry name" value="Pectate_lyase_4"/>
    <property type="match status" value="1"/>
</dbReference>
<dbReference type="Pfam" id="PF00553">
    <property type="entry name" value="CBM_2"/>
    <property type="match status" value="1"/>
</dbReference>
<keyword evidence="2" id="KW-0964">Secreted</keyword>
<keyword evidence="1 2" id="KW-0456">Lyase</keyword>
<dbReference type="SMART" id="SM00637">
    <property type="entry name" value="CBD_II"/>
    <property type="match status" value="1"/>
</dbReference>
<dbReference type="InterPro" id="IPR045032">
    <property type="entry name" value="PEL"/>
</dbReference>
<dbReference type="InterPro" id="IPR011050">
    <property type="entry name" value="Pectin_lyase_fold/virulence"/>
</dbReference>
<dbReference type="PANTHER" id="PTHR31683">
    <property type="entry name" value="PECTATE LYASE 18-RELATED"/>
    <property type="match status" value="1"/>
</dbReference>
<comment type="similarity">
    <text evidence="2">Belongs to the polysaccharide lyase 1 family.</text>
</comment>
<evidence type="ECO:0000313" key="7">
    <source>
        <dbReference type="Proteomes" id="UP001499993"/>
    </source>
</evidence>
<feature type="compositionally biased region" description="Low complexity" evidence="3">
    <location>
        <begin position="164"/>
        <end position="174"/>
    </location>
</feature>
<dbReference type="SMART" id="SM00710">
    <property type="entry name" value="PbH1"/>
    <property type="match status" value="4"/>
</dbReference>
<keyword evidence="7" id="KW-1185">Reference proteome</keyword>
<dbReference type="InterPro" id="IPR002022">
    <property type="entry name" value="Pec_lyase"/>
</dbReference>
<evidence type="ECO:0000256" key="3">
    <source>
        <dbReference type="SAM" id="MobiDB-lite"/>
    </source>
</evidence>
<evidence type="ECO:0000259" key="5">
    <source>
        <dbReference type="PROSITE" id="PS51173"/>
    </source>
</evidence>
<dbReference type="PANTHER" id="PTHR31683:SF18">
    <property type="entry name" value="PECTATE LYASE 21-RELATED"/>
    <property type="match status" value="1"/>
</dbReference>
<feature type="region of interest" description="Disordered" evidence="3">
    <location>
        <begin position="139"/>
        <end position="187"/>
    </location>
</feature>
<evidence type="ECO:0000256" key="4">
    <source>
        <dbReference type="SAM" id="SignalP"/>
    </source>
</evidence>
<dbReference type="InterPro" id="IPR001919">
    <property type="entry name" value="CBD2"/>
</dbReference>
<sequence>MPYSPNSRRDPRRFSRGLAASCALALGSAVLSAAAPAAAAAGCEVDYTVNEWNSGFTASVEITNLGDALDGWTLEWEFPDGQEVTGAWNAEIDQSGSAVTAESVAYNAAMSTGGTASFGFQATHSGQNGAPGGFTLNGTVCDGSAGGDDGSGDDGDDGGGGGDPQPSGSPAGWAGENGGTTGGAGGATVAVDTAQELTDAMTASGPAVIEVHGSIALSGMNDVTSDKSVIGAEGARITGGGIDVDEAHNVIIRNIAFADWDDDAINVQDGSTNVWIDHNSFTRGDDGAVDIKRESDFVTVSWNHVFDHAKSMLLGHSDDHTADRGHLRVTYHHNFFDGSGSRHPRVRFGETVHVYNNYYRDNAEYGVASTMGAGVLVENNYFENVEHPTHVGYADSAAGRLEAVGNAFENSGAPETAGSVAGVPYSYTPDPAQDVPAIVTDGAGPGNI</sequence>
<dbReference type="InterPro" id="IPR012291">
    <property type="entry name" value="CBM2_carb-bd_dom_sf"/>
</dbReference>
<evidence type="ECO:0000256" key="1">
    <source>
        <dbReference type="ARBA" id="ARBA00023239"/>
    </source>
</evidence>
<dbReference type="EMBL" id="BAABIK010000001">
    <property type="protein sequence ID" value="GAA4925662.1"/>
    <property type="molecule type" value="Genomic_DNA"/>
</dbReference>
<proteinExistence type="inferred from homology"/>
<dbReference type="SMART" id="SM00656">
    <property type="entry name" value="Amb_all"/>
    <property type="match status" value="1"/>
</dbReference>
<keyword evidence="2" id="KW-0119">Carbohydrate metabolism</keyword>
<gene>
    <name evidence="6" type="ORF">GCM10023224_00270</name>
</gene>
<dbReference type="InterPro" id="IPR006626">
    <property type="entry name" value="PbH1"/>
</dbReference>